<dbReference type="GeneID" id="30984625"/>
<organism evidence="1 2">
    <name type="scientific">Suhomyces tanzawaensis NRRL Y-17324</name>
    <dbReference type="NCBI Taxonomy" id="984487"/>
    <lineage>
        <taxon>Eukaryota</taxon>
        <taxon>Fungi</taxon>
        <taxon>Dikarya</taxon>
        <taxon>Ascomycota</taxon>
        <taxon>Saccharomycotina</taxon>
        <taxon>Pichiomycetes</taxon>
        <taxon>Debaryomycetaceae</taxon>
        <taxon>Suhomyces</taxon>
    </lineage>
</organism>
<gene>
    <name evidence="1" type="ORF">CANTADRAFT_55771</name>
</gene>
<dbReference type="AlphaFoldDB" id="A0A1E4SCX6"/>
<keyword evidence="2" id="KW-1185">Reference proteome</keyword>
<reference evidence="2" key="1">
    <citation type="submission" date="2016-05" db="EMBL/GenBank/DDBJ databases">
        <title>Comparative genomics of biotechnologically important yeasts.</title>
        <authorList>
            <consortium name="DOE Joint Genome Institute"/>
            <person name="Riley R."/>
            <person name="Haridas S."/>
            <person name="Wolfe K.H."/>
            <person name="Lopes M.R."/>
            <person name="Hittinger C.T."/>
            <person name="Goker M."/>
            <person name="Salamov A."/>
            <person name="Wisecaver J."/>
            <person name="Long T.M."/>
            <person name="Aerts A.L."/>
            <person name="Barry K."/>
            <person name="Choi C."/>
            <person name="Clum A."/>
            <person name="Coughlan A.Y."/>
            <person name="Deshpande S."/>
            <person name="Douglass A.P."/>
            <person name="Hanson S.J."/>
            <person name="Klenk H.-P."/>
            <person name="Labutti K."/>
            <person name="Lapidus A."/>
            <person name="Lindquist E."/>
            <person name="Lipzen A."/>
            <person name="Meier-Kolthoff J.P."/>
            <person name="Ohm R.A."/>
            <person name="Otillar R.P."/>
            <person name="Pangilinan J."/>
            <person name="Peng Y."/>
            <person name="Rokas A."/>
            <person name="Rosa C.A."/>
            <person name="Scheuner C."/>
            <person name="Sibirny A.A."/>
            <person name="Slot J.C."/>
            <person name="Stielow J.B."/>
            <person name="Sun H."/>
            <person name="Kurtzman C.P."/>
            <person name="Blackwell M."/>
            <person name="Grigoriev I.V."/>
            <person name="Jeffries T.W."/>
        </authorList>
    </citation>
    <scope>NUCLEOTIDE SEQUENCE [LARGE SCALE GENOMIC DNA]</scope>
    <source>
        <strain evidence="2">NRRL Y-17324</strain>
    </source>
</reference>
<sequence>MSIPEQPSDTSIFKPQHGYADLDHKTHEYSGDPTPFKPQQNKAADFFHDKTDKEHQKKYAKEGGKRLFGILQRILCN</sequence>
<evidence type="ECO:0000313" key="2">
    <source>
        <dbReference type="Proteomes" id="UP000094285"/>
    </source>
</evidence>
<evidence type="ECO:0000313" key="1">
    <source>
        <dbReference type="EMBL" id="ODV77371.1"/>
    </source>
</evidence>
<dbReference type="RefSeq" id="XP_020062493.1">
    <property type="nucleotide sequence ID" value="XM_020210489.1"/>
</dbReference>
<name>A0A1E4SCX6_9ASCO</name>
<dbReference type="EMBL" id="KV453915">
    <property type="protein sequence ID" value="ODV77371.1"/>
    <property type="molecule type" value="Genomic_DNA"/>
</dbReference>
<dbReference type="Proteomes" id="UP000094285">
    <property type="component" value="Unassembled WGS sequence"/>
</dbReference>
<dbReference type="OrthoDB" id="4002254at2759"/>
<protein>
    <submittedName>
        <fullName evidence="1">Uncharacterized protein</fullName>
    </submittedName>
</protein>
<proteinExistence type="predicted"/>
<accession>A0A1E4SCX6</accession>